<proteinExistence type="predicted"/>
<comment type="caution">
    <text evidence="2">The sequence shown here is derived from an EMBL/GenBank/DDBJ whole genome shotgun (WGS) entry which is preliminary data.</text>
</comment>
<dbReference type="Gene3D" id="3.40.50.720">
    <property type="entry name" value="NAD(P)-binding Rossmann-like Domain"/>
    <property type="match status" value="1"/>
</dbReference>
<evidence type="ECO:0000313" key="2">
    <source>
        <dbReference type="EMBL" id="GGJ96585.1"/>
    </source>
</evidence>
<reference evidence="2" key="2">
    <citation type="submission" date="2020-09" db="EMBL/GenBank/DDBJ databases">
        <authorList>
            <person name="Sun Q."/>
            <person name="Ohkuma M."/>
        </authorList>
    </citation>
    <scope>NUCLEOTIDE SEQUENCE</scope>
    <source>
        <strain evidence="2">JCM 3090</strain>
    </source>
</reference>
<dbReference type="AlphaFoldDB" id="A0A8J3BBX8"/>
<dbReference type="InterPro" id="IPR036291">
    <property type="entry name" value="NAD(P)-bd_dom_sf"/>
</dbReference>
<dbReference type="SUPFAM" id="SSF51735">
    <property type="entry name" value="NAD(P)-binding Rossmann-fold domains"/>
    <property type="match status" value="1"/>
</dbReference>
<organism evidence="2 3">
    <name type="scientific">Pilimelia anulata</name>
    <dbReference type="NCBI Taxonomy" id="53371"/>
    <lineage>
        <taxon>Bacteria</taxon>
        <taxon>Bacillati</taxon>
        <taxon>Actinomycetota</taxon>
        <taxon>Actinomycetes</taxon>
        <taxon>Micromonosporales</taxon>
        <taxon>Micromonosporaceae</taxon>
        <taxon>Pilimelia</taxon>
    </lineage>
</organism>
<dbReference type="InterPro" id="IPR001509">
    <property type="entry name" value="Epimerase_deHydtase"/>
</dbReference>
<dbReference type="PANTHER" id="PTHR43245">
    <property type="entry name" value="BIFUNCTIONAL POLYMYXIN RESISTANCE PROTEIN ARNA"/>
    <property type="match status" value="1"/>
</dbReference>
<dbReference type="RefSeq" id="WP_189170573.1">
    <property type="nucleotide sequence ID" value="NZ_BMQB01000005.1"/>
</dbReference>
<keyword evidence="3" id="KW-1185">Reference proteome</keyword>
<accession>A0A8J3BBX8</accession>
<sequence>MTDRAAGGEPRPADGAGPAGRVAVLGGTGWLGRHVCAAFTGRGRGVLAVARHPLPGLACAEFAALDLGTAPADRLRALLRRSGVDTVVNATDAANATDGWSRSPAEYARGNVDLVHRVIAAARALPWRVRLIHLGTVLEYGEVPAGTVLHESRPPDPRTAYTRTKLAGTDAVLAALAAGDLDGLVLRSTNICGPHPSPASFAGKLVALLRAALAGGRRMPVRISPAARDYLDVRDVAGAVVRAADAAASGRILNVGSGAAVDMRAFVRLFVTAAGYPASLVDERPGPNLGLGGPWTRVDIGLARRLLGWSPRVPLAVSLRDMWTTANRP</sequence>
<dbReference type="InterPro" id="IPR050177">
    <property type="entry name" value="Lipid_A_modif_metabolic_enz"/>
</dbReference>
<gene>
    <name evidence="2" type="ORF">GCM10010123_28190</name>
</gene>
<evidence type="ECO:0000259" key="1">
    <source>
        <dbReference type="Pfam" id="PF01370"/>
    </source>
</evidence>
<reference evidence="2" key="1">
    <citation type="journal article" date="2014" name="Int. J. Syst. Evol. Microbiol.">
        <title>Complete genome sequence of Corynebacterium casei LMG S-19264T (=DSM 44701T), isolated from a smear-ripened cheese.</title>
        <authorList>
            <consortium name="US DOE Joint Genome Institute (JGI-PGF)"/>
            <person name="Walter F."/>
            <person name="Albersmeier A."/>
            <person name="Kalinowski J."/>
            <person name="Ruckert C."/>
        </authorList>
    </citation>
    <scope>NUCLEOTIDE SEQUENCE</scope>
    <source>
        <strain evidence="2">JCM 3090</strain>
    </source>
</reference>
<dbReference type="Pfam" id="PF01370">
    <property type="entry name" value="Epimerase"/>
    <property type="match status" value="1"/>
</dbReference>
<dbReference type="EMBL" id="BMQB01000005">
    <property type="protein sequence ID" value="GGJ96585.1"/>
    <property type="molecule type" value="Genomic_DNA"/>
</dbReference>
<protein>
    <recommendedName>
        <fullName evidence="1">NAD-dependent epimerase/dehydratase domain-containing protein</fullName>
    </recommendedName>
</protein>
<name>A0A8J3BBX8_9ACTN</name>
<feature type="domain" description="NAD-dependent epimerase/dehydratase" evidence="1">
    <location>
        <begin position="22"/>
        <end position="256"/>
    </location>
</feature>
<evidence type="ECO:0000313" key="3">
    <source>
        <dbReference type="Proteomes" id="UP000649739"/>
    </source>
</evidence>
<dbReference type="Proteomes" id="UP000649739">
    <property type="component" value="Unassembled WGS sequence"/>
</dbReference>